<proteinExistence type="predicted"/>
<evidence type="ECO:0000313" key="2">
    <source>
        <dbReference type="Proteomes" id="UP000324832"/>
    </source>
</evidence>
<gene>
    <name evidence="1" type="ORF">LSINAPIS_LOCUS14164</name>
</gene>
<dbReference type="AlphaFoldDB" id="A0A5E4R250"/>
<evidence type="ECO:0000313" key="1">
    <source>
        <dbReference type="EMBL" id="VVD04405.1"/>
    </source>
</evidence>
<protein>
    <submittedName>
        <fullName evidence="1">Uncharacterized protein</fullName>
    </submittedName>
</protein>
<accession>A0A5E4R250</accession>
<dbReference type="EMBL" id="FZQP02006860">
    <property type="protein sequence ID" value="VVD04405.1"/>
    <property type="molecule type" value="Genomic_DNA"/>
</dbReference>
<reference evidence="1 2" key="1">
    <citation type="submission" date="2017-07" db="EMBL/GenBank/DDBJ databases">
        <authorList>
            <person name="Talla V."/>
            <person name="Backstrom N."/>
        </authorList>
    </citation>
    <scope>NUCLEOTIDE SEQUENCE [LARGE SCALE GENOMIC DNA]</scope>
</reference>
<dbReference type="Proteomes" id="UP000324832">
    <property type="component" value="Unassembled WGS sequence"/>
</dbReference>
<sequence>MTSRYRRGSDRDCERSTNKPCAVPALSYFDLSLAAVARASDLTESVVLRELNERVVEKLEVNEEPSPSPSVVR</sequence>
<keyword evidence="2" id="KW-1185">Reference proteome</keyword>
<organism evidence="1 2">
    <name type="scientific">Leptidea sinapis</name>
    <dbReference type="NCBI Taxonomy" id="189913"/>
    <lineage>
        <taxon>Eukaryota</taxon>
        <taxon>Metazoa</taxon>
        <taxon>Ecdysozoa</taxon>
        <taxon>Arthropoda</taxon>
        <taxon>Hexapoda</taxon>
        <taxon>Insecta</taxon>
        <taxon>Pterygota</taxon>
        <taxon>Neoptera</taxon>
        <taxon>Endopterygota</taxon>
        <taxon>Lepidoptera</taxon>
        <taxon>Glossata</taxon>
        <taxon>Ditrysia</taxon>
        <taxon>Papilionoidea</taxon>
        <taxon>Pieridae</taxon>
        <taxon>Dismorphiinae</taxon>
        <taxon>Leptidea</taxon>
    </lineage>
</organism>
<name>A0A5E4R250_9NEOP</name>